<dbReference type="PANTHER" id="PTHR46730">
    <property type="entry name" value="POLYCYSTIN-1"/>
    <property type="match status" value="1"/>
</dbReference>
<dbReference type="SUPFAM" id="SSF56436">
    <property type="entry name" value="C-type lectin-like"/>
    <property type="match status" value="1"/>
</dbReference>
<evidence type="ECO:0000259" key="8">
    <source>
        <dbReference type="PROSITE" id="PS50041"/>
    </source>
</evidence>
<keyword evidence="4" id="KW-0677">Repeat</keyword>
<comment type="similarity">
    <text evidence="2">Belongs to the polycystin family.</text>
</comment>
<proteinExistence type="inferred from homology"/>
<sequence>MLLWVLVWSFLAPHIHSDSAPCSNYQVPFNNSCYELVRLERTFHSAQSWCERGGGHLVFIDHQETQDFLETYLPEDQDWWIGLIYNSQSGSITWLDTSNVTFTYWGSGDHPQVQGNCGYMKKGSRYRWSTDSCSQELFFICQFEFGHTIACDNQNATVQCGSGEVIQITDSFYGRKSPYFCNQENLSQSTSDCSWSNVKDLVAAQCHGLQACQITTDSALFGSPCPKSGSYLSIDYSCREGLQIELPDMCLVDENITLTLNWLLSPFTGNLSCIISVGDGYSIDPYQPLNTSSSITHSFTIPGEFTVFVECSTSEWHVTAQKAIIVEERSALLNITGCSSKYGSNHEVCSTDYGETMWIQVEINTGGEVNYSLLFNNITLRQFRVTSEGAPHNLTLDNAAQQLLGPGVHILQIMAYSNRTTSIRTSNVTVHLVEPISGLWADLSTSILEVGTKLQINVSISYGAPVNFKFELIGFNETFTHLKENSLGLPTTYTIPVELEGTYLVKVVAYNSFSNMSLIIGNVIVKRIQALRIEPARYLNPFNNVTLRWSDSIYTNISWTCGFCWPRWFECLEQNLIDTSSDKIMIPAGCLPPPNTAFTVLATVSPSKEEVLQDEQCLYVTARSHLPVKISCKGNCKNTNMEEDMEFQSTCDSCDKIKYNWYLDDHFPIKSTSLPDACLMHDFKQSSLLLLQSDASTLVLNSTFLKSQTKWAFKIKVIAMNIHEYGEDSLVVSTLPPPERPNCTVFPEEGSVLNSFQISCLPPCSGMDSCIKDKKVPLTYCIYPKPNSQLYCGPDLQLSPIFLPVGEKESDFILNITVTVSNNFGDSVNTTVKVK</sequence>
<dbReference type="Gene3D" id="3.10.100.10">
    <property type="entry name" value="Mannose-Binding Protein A, subunit A"/>
    <property type="match status" value="1"/>
</dbReference>
<evidence type="ECO:0000256" key="4">
    <source>
        <dbReference type="ARBA" id="ARBA00022737"/>
    </source>
</evidence>
<evidence type="ECO:0000259" key="10">
    <source>
        <dbReference type="PROSITE" id="PS51111"/>
    </source>
</evidence>
<feature type="chain" id="PRO_5035853622" evidence="7">
    <location>
        <begin position="18"/>
        <end position="835"/>
    </location>
</feature>
<evidence type="ECO:0000256" key="5">
    <source>
        <dbReference type="ARBA" id="ARBA00022989"/>
    </source>
</evidence>
<evidence type="ECO:0000256" key="7">
    <source>
        <dbReference type="SAM" id="SignalP"/>
    </source>
</evidence>
<evidence type="ECO:0000256" key="3">
    <source>
        <dbReference type="ARBA" id="ARBA00022692"/>
    </source>
</evidence>
<comment type="subcellular location">
    <subcellularLocation>
        <location evidence="1">Membrane</location>
    </subcellularLocation>
</comment>
<organism evidence="11 12">
    <name type="scientific">Hymenochirus boettgeri</name>
    <name type="common">Congo dwarf clawed frog</name>
    <dbReference type="NCBI Taxonomy" id="247094"/>
    <lineage>
        <taxon>Eukaryota</taxon>
        <taxon>Metazoa</taxon>
        <taxon>Chordata</taxon>
        <taxon>Craniata</taxon>
        <taxon>Vertebrata</taxon>
        <taxon>Euteleostomi</taxon>
        <taxon>Amphibia</taxon>
        <taxon>Batrachia</taxon>
        <taxon>Anura</taxon>
        <taxon>Pipoidea</taxon>
        <taxon>Pipidae</taxon>
        <taxon>Pipinae</taxon>
        <taxon>Hymenochirus</taxon>
    </lineage>
</organism>
<feature type="domain" description="REJ" evidence="10">
    <location>
        <begin position="630"/>
        <end position="835"/>
    </location>
</feature>
<dbReference type="SMART" id="SM00034">
    <property type="entry name" value="CLECT"/>
    <property type="match status" value="1"/>
</dbReference>
<dbReference type="GO" id="GO:0006816">
    <property type="term" value="P:calcium ion transport"/>
    <property type="evidence" value="ECO:0007669"/>
    <property type="project" value="TreeGrafter"/>
</dbReference>
<dbReference type="GO" id="GO:0005886">
    <property type="term" value="C:plasma membrane"/>
    <property type="evidence" value="ECO:0007669"/>
    <property type="project" value="TreeGrafter"/>
</dbReference>
<evidence type="ECO:0000259" key="9">
    <source>
        <dbReference type="PROSITE" id="PS50228"/>
    </source>
</evidence>
<dbReference type="OrthoDB" id="10264154at2759"/>
<keyword evidence="6" id="KW-0472">Membrane</keyword>
<dbReference type="InterPro" id="IPR001304">
    <property type="entry name" value="C-type_lectin-like"/>
</dbReference>
<dbReference type="InterPro" id="IPR016187">
    <property type="entry name" value="CTDL_fold"/>
</dbReference>
<keyword evidence="3" id="KW-0812">Transmembrane</keyword>
<dbReference type="AlphaFoldDB" id="A0A8T2ILF5"/>
<dbReference type="CDD" id="cd22831">
    <property type="entry name" value="Gal_Rha_Lectin_PKD1L2"/>
    <property type="match status" value="1"/>
</dbReference>
<reference evidence="11" key="1">
    <citation type="thesis" date="2020" institute="ProQuest LLC" country="789 East Eisenhower Parkway, Ann Arbor, MI, USA">
        <title>Comparative Genomics and Chromosome Evolution.</title>
        <authorList>
            <person name="Mudd A.B."/>
        </authorList>
    </citation>
    <scope>NUCLEOTIDE SEQUENCE</scope>
    <source>
        <strain evidence="11">Female2</strain>
        <tissue evidence="11">Blood</tissue>
    </source>
</reference>
<dbReference type="PROSITE" id="PS50228">
    <property type="entry name" value="SUEL_LECTIN"/>
    <property type="match status" value="1"/>
</dbReference>
<dbReference type="InterPro" id="IPR000922">
    <property type="entry name" value="Lectin_gal-bd_dom"/>
</dbReference>
<keyword evidence="7" id="KW-0732">Signal</keyword>
<protein>
    <submittedName>
        <fullName evidence="11">Uncharacterized protein</fullName>
    </submittedName>
</protein>
<evidence type="ECO:0000313" key="11">
    <source>
        <dbReference type="EMBL" id="KAG8432802.1"/>
    </source>
</evidence>
<feature type="non-terminal residue" evidence="11">
    <location>
        <position position="1"/>
    </location>
</feature>
<evidence type="ECO:0000256" key="1">
    <source>
        <dbReference type="ARBA" id="ARBA00004370"/>
    </source>
</evidence>
<evidence type="ECO:0000256" key="2">
    <source>
        <dbReference type="ARBA" id="ARBA00007200"/>
    </source>
</evidence>
<dbReference type="InterPro" id="IPR043159">
    <property type="entry name" value="Lectin_gal-bd_sf"/>
</dbReference>
<accession>A0A8T2ILF5</accession>
<keyword evidence="12" id="KW-1185">Reference proteome</keyword>
<dbReference type="Pfam" id="PF02140">
    <property type="entry name" value="SUEL_Lectin"/>
    <property type="match status" value="1"/>
</dbReference>
<dbReference type="InterPro" id="IPR016186">
    <property type="entry name" value="C-type_lectin-like/link_sf"/>
</dbReference>
<name>A0A8T2ILF5_9PIPI</name>
<comment type="caution">
    <text evidence="11">The sequence shown here is derived from an EMBL/GenBank/DDBJ whole genome shotgun (WGS) entry which is preliminary data.</text>
</comment>
<dbReference type="PANTHER" id="PTHR46730:SF1">
    <property type="entry name" value="PLAT DOMAIN-CONTAINING PROTEIN"/>
    <property type="match status" value="1"/>
</dbReference>
<evidence type="ECO:0000313" key="12">
    <source>
        <dbReference type="Proteomes" id="UP000812440"/>
    </source>
</evidence>
<keyword evidence="5" id="KW-1133">Transmembrane helix</keyword>
<dbReference type="InterPro" id="IPR014010">
    <property type="entry name" value="REJ_dom"/>
</dbReference>
<dbReference type="Proteomes" id="UP000812440">
    <property type="component" value="Chromosome 9"/>
</dbReference>
<dbReference type="GO" id="GO:0005261">
    <property type="term" value="F:monoatomic cation channel activity"/>
    <property type="evidence" value="ECO:0007669"/>
    <property type="project" value="TreeGrafter"/>
</dbReference>
<gene>
    <name evidence="11" type="ORF">GDO86_017156</name>
</gene>
<dbReference type="CDD" id="cd00037">
    <property type="entry name" value="CLECT"/>
    <property type="match status" value="1"/>
</dbReference>
<dbReference type="PROSITE" id="PS50041">
    <property type="entry name" value="C_TYPE_LECTIN_2"/>
    <property type="match status" value="1"/>
</dbReference>
<feature type="domain" description="C-type lectin" evidence="8">
    <location>
        <begin position="29"/>
        <end position="142"/>
    </location>
</feature>
<evidence type="ECO:0000256" key="6">
    <source>
        <dbReference type="ARBA" id="ARBA00023136"/>
    </source>
</evidence>
<feature type="domain" description="SUEL-type lectin" evidence="9">
    <location>
        <begin position="150"/>
        <end position="239"/>
    </location>
</feature>
<feature type="signal peptide" evidence="7">
    <location>
        <begin position="1"/>
        <end position="17"/>
    </location>
</feature>
<dbReference type="Gene3D" id="2.60.120.740">
    <property type="match status" value="1"/>
</dbReference>
<dbReference type="Pfam" id="PF00059">
    <property type="entry name" value="Lectin_C"/>
    <property type="match status" value="1"/>
</dbReference>
<dbReference type="GO" id="GO:0030246">
    <property type="term" value="F:carbohydrate binding"/>
    <property type="evidence" value="ECO:0007669"/>
    <property type="project" value="InterPro"/>
</dbReference>
<dbReference type="PROSITE" id="PS51111">
    <property type="entry name" value="REJ"/>
    <property type="match status" value="1"/>
</dbReference>
<dbReference type="EMBL" id="JAACNH010000009">
    <property type="protein sequence ID" value="KAG8432802.1"/>
    <property type="molecule type" value="Genomic_DNA"/>
</dbReference>
<dbReference type="InterPro" id="IPR002859">
    <property type="entry name" value="PKD/REJ-like"/>
</dbReference>
<dbReference type="Pfam" id="PF02010">
    <property type="entry name" value="REJ"/>
    <property type="match status" value="1"/>
</dbReference>